<comment type="caution">
    <text evidence="6">The sequence shown here is derived from an EMBL/GenBank/DDBJ whole genome shotgun (WGS) entry which is preliminary data.</text>
</comment>
<keyword evidence="5" id="KW-1003">Cell membrane</keyword>
<dbReference type="Proteomes" id="UP000807850">
    <property type="component" value="Unassembled WGS sequence"/>
</dbReference>
<reference evidence="6" key="1">
    <citation type="submission" date="2020-07" db="EMBL/GenBank/DDBJ databases">
        <title>Huge and variable diversity of episymbiotic CPR bacteria and DPANN archaea in groundwater ecosystems.</title>
        <authorList>
            <person name="He C.Y."/>
            <person name="Keren R."/>
            <person name="Whittaker M."/>
            <person name="Farag I.F."/>
            <person name="Doudna J."/>
            <person name="Cate J.H.D."/>
            <person name="Banfield J.F."/>
        </authorList>
    </citation>
    <scope>NUCLEOTIDE SEQUENCE</scope>
    <source>
        <strain evidence="6">NC_groundwater_928_Pr1_S-0.2um_72_17</strain>
    </source>
</reference>
<accession>A0A9D6L604</accession>
<keyword evidence="2 5" id="KW-0812">Transmembrane</keyword>
<evidence type="ECO:0000256" key="3">
    <source>
        <dbReference type="ARBA" id="ARBA00022989"/>
    </source>
</evidence>
<dbReference type="AlphaFoldDB" id="A0A9D6L604"/>
<dbReference type="PANTHER" id="PTHR43701">
    <property type="entry name" value="MEMBRANE TRANSPORTER PROTEIN MJ0441-RELATED"/>
    <property type="match status" value="1"/>
</dbReference>
<evidence type="ECO:0000313" key="7">
    <source>
        <dbReference type="Proteomes" id="UP000807850"/>
    </source>
</evidence>
<gene>
    <name evidence="6" type="ORF">HY076_04690</name>
</gene>
<organism evidence="6 7">
    <name type="scientific">Eiseniibacteriota bacterium</name>
    <dbReference type="NCBI Taxonomy" id="2212470"/>
    <lineage>
        <taxon>Bacteria</taxon>
        <taxon>Candidatus Eiseniibacteriota</taxon>
    </lineage>
</organism>
<protein>
    <recommendedName>
        <fullName evidence="5">Probable membrane transporter protein</fullName>
    </recommendedName>
</protein>
<dbReference type="Pfam" id="PF01925">
    <property type="entry name" value="TauE"/>
    <property type="match status" value="1"/>
</dbReference>
<dbReference type="PANTHER" id="PTHR43701:SF2">
    <property type="entry name" value="MEMBRANE TRANSPORTER PROTEIN YJNA-RELATED"/>
    <property type="match status" value="1"/>
</dbReference>
<evidence type="ECO:0000256" key="4">
    <source>
        <dbReference type="ARBA" id="ARBA00023136"/>
    </source>
</evidence>
<feature type="transmembrane region" description="Helical" evidence="5">
    <location>
        <begin position="67"/>
        <end position="84"/>
    </location>
</feature>
<feature type="transmembrane region" description="Helical" evidence="5">
    <location>
        <begin position="45"/>
        <end position="61"/>
    </location>
</feature>
<dbReference type="InterPro" id="IPR002781">
    <property type="entry name" value="TM_pro_TauE-like"/>
</dbReference>
<comment type="subcellular location">
    <subcellularLocation>
        <location evidence="5">Cell membrane</location>
        <topology evidence="5">Multi-pass membrane protein</topology>
    </subcellularLocation>
    <subcellularLocation>
        <location evidence="1">Membrane</location>
        <topology evidence="1">Multi-pass membrane protein</topology>
    </subcellularLocation>
</comment>
<feature type="transmembrane region" description="Helical" evidence="5">
    <location>
        <begin position="6"/>
        <end position="33"/>
    </location>
</feature>
<name>A0A9D6L604_UNCEI</name>
<evidence type="ECO:0000256" key="2">
    <source>
        <dbReference type="ARBA" id="ARBA00022692"/>
    </source>
</evidence>
<sequence>MLQLAIGGIAGILSGVFGIGGGVVIVPALILMLRMPPQTATGTSLAALLLPVGLLGAWQYYKSGAVDVRAAALVAVGLMAGAWLGARIGLSLPPRVMERAFAVFLVLVAAQMWWKA</sequence>
<keyword evidence="3 5" id="KW-1133">Transmembrane helix</keyword>
<evidence type="ECO:0000256" key="1">
    <source>
        <dbReference type="ARBA" id="ARBA00004141"/>
    </source>
</evidence>
<keyword evidence="4 5" id="KW-0472">Membrane</keyword>
<proteinExistence type="inferred from homology"/>
<dbReference type="EMBL" id="JACQAY010000145">
    <property type="protein sequence ID" value="MBI3539548.1"/>
    <property type="molecule type" value="Genomic_DNA"/>
</dbReference>
<dbReference type="GO" id="GO:0005886">
    <property type="term" value="C:plasma membrane"/>
    <property type="evidence" value="ECO:0007669"/>
    <property type="project" value="UniProtKB-SubCell"/>
</dbReference>
<evidence type="ECO:0000256" key="5">
    <source>
        <dbReference type="RuleBase" id="RU363041"/>
    </source>
</evidence>
<comment type="similarity">
    <text evidence="5">Belongs to the 4-toluene sulfonate uptake permease (TSUP) (TC 2.A.102) family.</text>
</comment>
<evidence type="ECO:0000313" key="6">
    <source>
        <dbReference type="EMBL" id="MBI3539548.1"/>
    </source>
</evidence>
<dbReference type="InterPro" id="IPR051598">
    <property type="entry name" value="TSUP/Inactive_protease-like"/>
</dbReference>
<feature type="transmembrane region" description="Helical" evidence="5">
    <location>
        <begin position="96"/>
        <end position="114"/>
    </location>
</feature>